<evidence type="ECO:0000256" key="1">
    <source>
        <dbReference type="SAM" id="Phobius"/>
    </source>
</evidence>
<keyword evidence="1" id="KW-1133">Transmembrane helix</keyword>
<keyword evidence="1" id="KW-0812">Transmembrane</keyword>
<comment type="caution">
    <text evidence="2">The sequence shown here is derived from an EMBL/GenBank/DDBJ whole genome shotgun (WGS) entry which is preliminary data.</text>
</comment>
<sequence length="99" mass="11110">MPSPDILFCTFELVDFQEPAHRPEVIKPVTPPECSQSSSVPPHPLFADLIKSTPNPPVMKTFVLFLLLAVLVALSTAFGLRQPQEQFADYPLYRPFLID</sequence>
<protein>
    <submittedName>
        <fullName evidence="2">Uncharacterized protein</fullName>
    </submittedName>
</protein>
<feature type="transmembrane region" description="Helical" evidence="1">
    <location>
        <begin position="62"/>
        <end position="80"/>
    </location>
</feature>
<dbReference type="Proteomes" id="UP001175271">
    <property type="component" value="Unassembled WGS sequence"/>
</dbReference>
<evidence type="ECO:0000313" key="3">
    <source>
        <dbReference type="Proteomes" id="UP001175271"/>
    </source>
</evidence>
<dbReference type="AlphaFoldDB" id="A0AA39LQA9"/>
<name>A0AA39LQA9_9BILA</name>
<reference evidence="2" key="1">
    <citation type="submission" date="2023-06" db="EMBL/GenBank/DDBJ databases">
        <title>Genomic analysis of the entomopathogenic nematode Steinernema hermaphroditum.</title>
        <authorList>
            <person name="Schwarz E.M."/>
            <person name="Heppert J.K."/>
            <person name="Baniya A."/>
            <person name="Schwartz H.T."/>
            <person name="Tan C.-H."/>
            <person name="Antoshechkin I."/>
            <person name="Sternberg P.W."/>
            <person name="Goodrich-Blair H."/>
            <person name="Dillman A.R."/>
        </authorList>
    </citation>
    <scope>NUCLEOTIDE SEQUENCE</scope>
    <source>
        <strain evidence="2">PS9179</strain>
        <tissue evidence="2">Whole animal</tissue>
    </source>
</reference>
<dbReference type="EMBL" id="JAUCMV010000004">
    <property type="protein sequence ID" value="KAK0406186.1"/>
    <property type="molecule type" value="Genomic_DNA"/>
</dbReference>
<proteinExistence type="predicted"/>
<evidence type="ECO:0000313" key="2">
    <source>
        <dbReference type="EMBL" id="KAK0406186.1"/>
    </source>
</evidence>
<keyword evidence="1" id="KW-0472">Membrane</keyword>
<organism evidence="2 3">
    <name type="scientific">Steinernema hermaphroditum</name>
    <dbReference type="NCBI Taxonomy" id="289476"/>
    <lineage>
        <taxon>Eukaryota</taxon>
        <taxon>Metazoa</taxon>
        <taxon>Ecdysozoa</taxon>
        <taxon>Nematoda</taxon>
        <taxon>Chromadorea</taxon>
        <taxon>Rhabditida</taxon>
        <taxon>Tylenchina</taxon>
        <taxon>Panagrolaimomorpha</taxon>
        <taxon>Strongyloidoidea</taxon>
        <taxon>Steinernematidae</taxon>
        <taxon>Steinernema</taxon>
    </lineage>
</organism>
<accession>A0AA39LQA9</accession>
<keyword evidence="3" id="KW-1185">Reference proteome</keyword>
<gene>
    <name evidence="2" type="ORF">QR680_018420</name>
</gene>